<feature type="compositionally biased region" description="Polar residues" evidence="1">
    <location>
        <begin position="213"/>
        <end position="233"/>
    </location>
</feature>
<dbReference type="Proteomes" id="UP000015453">
    <property type="component" value="Unassembled WGS sequence"/>
</dbReference>
<dbReference type="EMBL" id="AUSU01008820">
    <property type="protein sequence ID" value="EPS58891.1"/>
    <property type="molecule type" value="Genomic_DNA"/>
</dbReference>
<accession>S8C3G2</accession>
<feature type="compositionally biased region" description="Basic residues" evidence="1">
    <location>
        <begin position="68"/>
        <end position="85"/>
    </location>
</feature>
<proteinExistence type="predicted"/>
<evidence type="ECO:0000313" key="3">
    <source>
        <dbReference type="Proteomes" id="UP000015453"/>
    </source>
</evidence>
<organism evidence="2 3">
    <name type="scientific">Genlisea aurea</name>
    <dbReference type="NCBI Taxonomy" id="192259"/>
    <lineage>
        <taxon>Eukaryota</taxon>
        <taxon>Viridiplantae</taxon>
        <taxon>Streptophyta</taxon>
        <taxon>Embryophyta</taxon>
        <taxon>Tracheophyta</taxon>
        <taxon>Spermatophyta</taxon>
        <taxon>Magnoliopsida</taxon>
        <taxon>eudicotyledons</taxon>
        <taxon>Gunneridae</taxon>
        <taxon>Pentapetalae</taxon>
        <taxon>asterids</taxon>
        <taxon>lamiids</taxon>
        <taxon>Lamiales</taxon>
        <taxon>Lentibulariaceae</taxon>
        <taxon>Genlisea</taxon>
    </lineage>
</organism>
<evidence type="ECO:0000313" key="2">
    <source>
        <dbReference type="EMBL" id="EPS58891.1"/>
    </source>
</evidence>
<feature type="region of interest" description="Disordered" evidence="1">
    <location>
        <begin position="66"/>
        <end position="118"/>
    </location>
</feature>
<sequence length="246" mass="26934">MQANYHPELRKNVHLVRTFTVLSYLDSRHSILRNDFIADEHVVGRRRPVENSNDAAILENTTCPVKEVKRKSNSSSTKRRPASKRRTVESPPNNAAVLAGSESFPGTESGKNEEEPPLSPAEKLINVAAAPAAENPPAAVAEEHRGRRSSWLLDDFGDDWSDPLEFALKTLQGDVVVPIDCNLPIPGSLEDHFQTTTTTTTPLASRTPESEAKQNGNENKGNATVPNFSSFVNLSGKLDHDHPSNP</sequence>
<feature type="region of interest" description="Disordered" evidence="1">
    <location>
        <begin position="186"/>
        <end position="246"/>
    </location>
</feature>
<comment type="caution">
    <text evidence="2">The sequence shown here is derived from an EMBL/GenBank/DDBJ whole genome shotgun (WGS) entry which is preliminary data.</text>
</comment>
<dbReference type="AlphaFoldDB" id="S8C3G2"/>
<protein>
    <submittedName>
        <fullName evidence="2">Uncharacterized protein</fullName>
    </submittedName>
</protein>
<keyword evidence="3" id="KW-1185">Reference proteome</keyword>
<feature type="compositionally biased region" description="Basic and acidic residues" evidence="1">
    <location>
        <begin position="237"/>
        <end position="246"/>
    </location>
</feature>
<reference evidence="2 3" key="1">
    <citation type="journal article" date="2013" name="BMC Genomics">
        <title>The miniature genome of a carnivorous plant Genlisea aurea contains a low number of genes and short non-coding sequences.</title>
        <authorList>
            <person name="Leushkin E.V."/>
            <person name="Sutormin R.A."/>
            <person name="Nabieva E.R."/>
            <person name="Penin A.A."/>
            <person name="Kondrashov A.S."/>
            <person name="Logacheva M.D."/>
        </authorList>
    </citation>
    <scope>NUCLEOTIDE SEQUENCE [LARGE SCALE GENOMIC DNA]</scope>
</reference>
<evidence type="ECO:0000256" key="1">
    <source>
        <dbReference type="SAM" id="MobiDB-lite"/>
    </source>
</evidence>
<gene>
    <name evidence="2" type="ORF">M569_15922</name>
</gene>
<name>S8C3G2_9LAMI</name>